<feature type="binding site" evidence="3">
    <location>
        <position position="66"/>
    </location>
    <ligand>
        <name>dimethylallyl diphosphate</name>
        <dbReference type="ChEBI" id="CHEBI:57623"/>
    </ligand>
</feature>
<dbReference type="SFLD" id="SFLDG01162">
    <property type="entry name" value="I"/>
    <property type="match status" value="1"/>
</dbReference>
<dbReference type="InterPro" id="IPR017795">
    <property type="entry name" value="ABBA_NscD-like"/>
</dbReference>
<sequence length="414" mass="46226">MMEAAQYPVEKQYEILMFHYHWITPYLGKAFRVRGNLQWHSVLGVEGLPLEYSWKWNTAKSRPEIRYTLEAISQLSGTATDPLNQDASRVLLHKLSEAMPAVDVSRVYHFLSSLYDHDRSKYCQEAAEGTRLATTTLIAAEFPSTGVTLKTYFIPRKLGNKGGPVTTEAWGETLRELEPESTGRTQVWDFFKNNPEGKLLQPFMIAIDNIAPEQSRLKLYCRTPRTNFASIREVMTVGGRISVSDSQFEDLRTLVAVAVGLDANFSDELEWPLSQQSSNAAVDAFSELPALQSGLIYYFDIASGIPQPGVKLYIMVRHYGPDDLILGQAIAGWMERHGRGGFCDAYLSMLQKLSPDSELSGKKGVQVYLSCMFKGSGELEITSYIAPRGFSPTSGLSPSALSIPPRVSLRRRDS</sequence>
<dbReference type="NCBIfam" id="TIGR03429">
    <property type="entry name" value="arom_pren_DMATS"/>
    <property type="match status" value="1"/>
</dbReference>
<dbReference type="RefSeq" id="XP_056047897.1">
    <property type="nucleotide sequence ID" value="XM_056202276.1"/>
</dbReference>
<reference evidence="4" key="1">
    <citation type="journal article" date="2023" name="Access Microbiol">
        <title>De-novo genome assembly for Akanthomyces muscarius, a biocontrol agent of insect agricultural pests.</title>
        <authorList>
            <person name="Erdos Z."/>
            <person name="Studholme D.J."/>
            <person name="Raymond B."/>
            <person name="Sharma M."/>
        </authorList>
    </citation>
    <scope>NUCLEOTIDE SEQUENCE</scope>
    <source>
        <strain evidence="4">Ve6</strain>
    </source>
</reference>
<dbReference type="EMBL" id="JAJHUN010000011">
    <property type="protein sequence ID" value="KAJ4144227.1"/>
    <property type="molecule type" value="Genomic_DNA"/>
</dbReference>
<feature type="binding site" evidence="3">
    <location>
        <position position="218"/>
    </location>
    <ligand>
        <name>dimethylallyl diphosphate</name>
        <dbReference type="ChEBI" id="CHEBI:57623"/>
    </ligand>
</feature>
<dbReference type="GeneID" id="80890276"/>
<dbReference type="SFLD" id="SFLDS00036">
    <property type="entry name" value="Aromatic_Prenyltransferase"/>
    <property type="match status" value="1"/>
</dbReference>
<feature type="binding site" evidence="3">
    <location>
        <position position="313"/>
    </location>
    <ligand>
        <name>dimethylallyl diphosphate</name>
        <dbReference type="ChEBI" id="CHEBI:57623"/>
    </ligand>
</feature>
<dbReference type="KEGG" id="amus:LMH87_003117"/>
<dbReference type="PANTHER" id="PTHR40627:SF4">
    <property type="entry name" value="PRENYLTRANSFERASE ASQH1-RELATED"/>
    <property type="match status" value="1"/>
</dbReference>
<dbReference type="GO" id="GO:0004659">
    <property type="term" value="F:prenyltransferase activity"/>
    <property type="evidence" value="ECO:0007669"/>
    <property type="project" value="TreeGrafter"/>
</dbReference>
<dbReference type="AlphaFoldDB" id="A0A9W8Q2Z4"/>
<comment type="similarity">
    <text evidence="1">Belongs to the tryptophan dimethylallyltransferase family.</text>
</comment>
<dbReference type="GO" id="GO:0009820">
    <property type="term" value="P:alkaloid metabolic process"/>
    <property type="evidence" value="ECO:0007669"/>
    <property type="project" value="InterPro"/>
</dbReference>
<dbReference type="Proteomes" id="UP001144673">
    <property type="component" value="Chromosome 2"/>
</dbReference>
<comment type="caution">
    <text evidence="4">The sequence shown here is derived from an EMBL/GenBank/DDBJ whole genome shotgun (WGS) entry which is preliminary data.</text>
</comment>
<dbReference type="InterPro" id="IPR033964">
    <property type="entry name" value="ABBA"/>
</dbReference>
<protein>
    <recommendedName>
        <fullName evidence="6">Dimethylallyl tryptophan synthase</fullName>
    </recommendedName>
</protein>
<dbReference type="InterPro" id="IPR012148">
    <property type="entry name" value="ABBA_DMATS-like"/>
</dbReference>
<evidence type="ECO:0000313" key="4">
    <source>
        <dbReference type="EMBL" id="KAJ4144227.1"/>
    </source>
</evidence>
<evidence type="ECO:0000256" key="1">
    <source>
        <dbReference type="ARBA" id="ARBA00010209"/>
    </source>
</evidence>
<dbReference type="CDD" id="cd13929">
    <property type="entry name" value="PT-DMATS_CymD"/>
    <property type="match status" value="1"/>
</dbReference>
<feature type="binding site" evidence="3">
    <location>
        <begin position="42"/>
        <end position="43"/>
    </location>
    <ligand>
        <name>L-tryptophan</name>
        <dbReference type="ChEBI" id="CHEBI:57912"/>
    </ligand>
</feature>
<dbReference type="PANTHER" id="PTHR40627">
    <property type="entry name" value="INDOLE PRENYLTRANSFERASE TDIB-RELATED"/>
    <property type="match status" value="1"/>
</dbReference>
<feature type="binding site" evidence="3">
    <location>
        <position position="220"/>
    </location>
    <ligand>
        <name>dimethylallyl diphosphate</name>
        <dbReference type="ChEBI" id="CHEBI:57623"/>
    </ligand>
</feature>
<feature type="binding site" evidence="3">
    <location>
        <position position="150"/>
    </location>
    <ligand>
        <name>dimethylallyl diphosphate</name>
        <dbReference type="ChEBI" id="CHEBI:57623"/>
    </ligand>
</feature>
<dbReference type="PIRSF" id="PIRSF000509">
    <property type="entry name" value="Trp_DMAT"/>
    <property type="match status" value="1"/>
</dbReference>
<organism evidence="4 5">
    <name type="scientific">Akanthomyces muscarius</name>
    <name type="common">Entomopathogenic fungus</name>
    <name type="synonym">Lecanicillium muscarium</name>
    <dbReference type="NCBI Taxonomy" id="2231603"/>
    <lineage>
        <taxon>Eukaryota</taxon>
        <taxon>Fungi</taxon>
        <taxon>Dikarya</taxon>
        <taxon>Ascomycota</taxon>
        <taxon>Pezizomycotina</taxon>
        <taxon>Sordariomycetes</taxon>
        <taxon>Hypocreomycetidae</taxon>
        <taxon>Hypocreales</taxon>
        <taxon>Cordycipitaceae</taxon>
        <taxon>Akanthomyces</taxon>
    </lineage>
</organism>
<accession>A0A9W8Q2Z4</accession>
<keyword evidence="5" id="KW-1185">Reference proteome</keyword>
<evidence type="ECO:0000256" key="3">
    <source>
        <dbReference type="PIRSR" id="PIRSR000509-1"/>
    </source>
</evidence>
<dbReference type="Pfam" id="PF11991">
    <property type="entry name" value="Trp_DMAT"/>
    <property type="match status" value="1"/>
</dbReference>
<feature type="binding site" evidence="3">
    <location>
        <position position="216"/>
    </location>
    <ligand>
        <name>dimethylallyl diphosphate</name>
        <dbReference type="ChEBI" id="CHEBI:57623"/>
    </ligand>
</feature>
<gene>
    <name evidence="4" type="ORF">LMH87_003117</name>
</gene>
<proteinExistence type="inferred from homology"/>
<evidence type="ECO:0000256" key="2">
    <source>
        <dbReference type="ARBA" id="ARBA00022679"/>
    </source>
</evidence>
<feature type="binding site" evidence="3">
    <location>
        <position position="152"/>
    </location>
    <ligand>
        <name>dimethylallyl diphosphate</name>
        <dbReference type="ChEBI" id="CHEBI:57623"/>
    </ligand>
</feature>
<name>A0A9W8Q2Z4_AKAMU</name>
<feature type="binding site" evidence="3">
    <location>
        <position position="51"/>
    </location>
    <ligand>
        <name>L-tryptophan</name>
        <dbReference type="ChEBI" id="CHEBI:57912"/>
    </ligand>
</feature>
<evidence type="ECO:0008006" key="6">
    <source>
        <dbReference type="Google" id="ProtNLM"/>
    </source>
</evidence>
<evidence type="ECO:0000313" key="5">
    <source>
        <dbReference type="Proteomes" id="UP001144673"/>
    </source>
</evidence>
<keyword evidence="2" id="KW-0808">Transferase</keyword>